<dbReference type="InterPro" id="IPR002035">
    <property type="entry name" value="VWF_A"/>
</dbReference>
<evidence type="ECO:0000313" key="5">
    <source>
        <dbReference type="Proteomes" id="UP000016570"/>
    </source>
</evidence>
<dbReference type="SUPFAM" id="SSF53300">
    <property type="entry name" value="vWA-like"/>
    <property type="match status" value="1"/>
</dbReference>
<feature type="domain" description="VWFA" evidence="2">
    <location>
        <begin position="308"/>
        <end position="475"/>
    </location>
</feature>
<protein>
    <recommendedName>
        <fullName evidence="6">VWFA domain-containing protein</fullName>
    </recommendedName>
</protein>
<keyword evidence="5" id="KW-1185">Reference proteome</keyword>
<dbReference type="eggNOG" id="COG2304">
    <property type="taxonomic scope" value="Bacteria"/>
</dbReference>
<name>U2ZKY5_VIBPR</name>
<feature type="domain" description="VIT" evidence="3">
    <location>
        <begin position="32"/>
        <end position="160"/>
    </location>
</feature>
<reference evidence="4 5" key="1">
    <citation type="submission" date="2013-09" db="EMBL/GenBank/DDBJ databases">
        <title>Whole genome shotgun sequence of Vibrio proteolyticus NBRC 13287.</title>
        <authorList>
            <person name="Isaki S."/>
            <person name="Hosoyama A."/>
            <person name="Numata M."/>
            <person name="Hashimoto M."/>
            <person name="Hosoyama Y."/>
            <person name="Tsuchikane K."/>
            <person name="Noguchi M."/>
            <person name="Hirakata S."/>
            <person name="Ichikawa N."/>
            <person name="Ohji S."/>
            <person name="Yamazoe A."/>
            <person name="Fujita N."/>
        </authorList>
    </citation>
    <scope>NUCLEOTIDE SEQUENCE [LARGE SCALE GENOMIC DNA]</scope>
    <source>
        <strain evidence="4 5">NBRC 13287</strain>
    </source>
</reference>
<organism evidence="4 5">
    <name type="scientific">Vibrio proteolyticus NBRC 13287</name>
    <dbReference type="NCBI Taxonomy" id="1219065"/>
    <lineage>
        <taxon>Bacteria</taxon>
        <taxon>Pseudomonadati</taxon>
        <taxon>Pseudomonadota</taxon>
        <taxon>Gammaproteobacteria</taxon>
        <taxon>Vibrionales</taxon>
        <taxon>Vibrionaceae</taxon>
        <taxon>Vibrio</taxon>
    </lineage>
</organism>
<evidence type="ECO:0000259" key="2">
    <source>
        <dbReference type="PROSITE" id="PS50234"/>
    </source>
</evidence>
<dbReference type="RefSeq" id="WP_021706367.1">
    <property type="nucleotide sequence ID" value="NZ_BATJ01000013.1"/>
</dbReference>
<evidence type="ECO:0000259" key="3">
    <source>
        <dbReference type="PROSITE" id="PS51468"/>
    </source>
</evidence>
<dbReference type="EMBL" id="BATJ01000013">
    <property type="protein sequence ID" value="GAD68396.1"/>
    <property type="molecule type" value="Genomic_DNA"/>
</dbReference>
<proteinExistence type="predicted"/>
<dbReference type="SMART" id="SM00327">
    <property type="entry name" value="VWA"/>
    <property type="match status" value="1"/>
</dbReference>
<evidence type="ECO:0000256" key="1">
    <source>
        <dbReference type="SAM" id="MobiDB-lite"/>
    </source>
</evidence>
<evidence type="ECO:0000313" key="4">
    <source>
        <dbReference type="EMBL" id="GAD68396.1"/>
    </source>
</evidence>
<dbReference type="InterPro" id="IPR036465">
    <property type="entry name" value="vWFA_dom_sf"/>
</dbReference>
<dbReference type="InterPro" id="IPR013694">
    <property type="entry name" value="VIT"/>
</dbReference>
<dbReference type="STRING" id="1219065.VPR01S_13_00600"/>
<evidence type="ECO:0008006" key="6">
    <source>
        <dbReference type="Google" id="ProtNLM"/>
    </source>
</evidence>
<dbReference type="PROSITE" id="PS50234">
    <property type="entry name" value="VWFA"/>
    <property type="match status" value="1"/>
</dbReference>
<dbReference type="Gene3D" id="3.40.50.410">
    <property type="entry name" value="von Willebrand factor, type A domain"/>
    <property type="match status" value="1"/>
</dbReference>
<comment type="caution">
    <text evidence="4">The sequence shown here is derived from an EMBL/GenBank/DDBJ whole genome shotgun (WGS) entry which is preliminary data.</text>
</comment>
<dbReference type="SMART" id="SM00609">
    <property type="entry name" value="VIT"/>
    <property type="match status" value="1"/>
</dbReference>
<dbReference type="PANTHER" id="PTHR45737">
    <property type="entry name" value="VON WILLEBRAND FACTOR A DOMAIN-CONTAINING PROTEIN 5A"/>
    <property type="match status" value="1"/>
</dbReference>
<dbReference type="PROSITE" id="PS51468">
    <property type="entry name" value="VIT"/>
    <property type="match status" value="1"/>
</dbReference>
<dbReference type="PANTHER" id="PTHR45737:SF6">
    <property type="entry name" value="VON WILLEBRAND FACTOR A DOMAIN-CONTAINING PROTEIN 5A"/>
    <property type="match status" value="1"/>
</dbReference>
<sequence length="686" mass="76819">MSVVQPFTALSRVFCLVCLTLLAGLLSPIALASGLLKPVNSQYQDLKIQTHHVNVVIEDGYATTQVEQVFYNPNNTQMEARYSFPVPEQAVVGEFIYWVNGQPVVAEAVTKDDAEQIYQTQKEQGRSTALTTKNEFKTFEIKVFPVLPKQTVKIRLVYLQDALLDHGVGRYVYPMEEGGVDEIAKAFWTRNDKVEQDFSFQLTVKSAYPVDGLRLPEHPQASIASTPEGEQTVWSATLANQIATSESTSPDPAFRLDQDIVAYWRLQEGLPGRLDMIAYRDPTQSEKGTIKLTFTPGDDLGPIVQGRDWVFVLDKSGSMAGKYATLAEGVRRALDTLTGDDRFRIVLFDNRAYALTPNWLAATSDNIDRAMTSVIEAQTGGGTNLYDGLEKATQSLDRDRTTGMVLVTDGVTNVGVTEKKAFLKLMQKHDIRLYTFIMGNSANRPLLEPMTQVSDGFALSVSNADDILGHIINATSKLTHQAYRDVQLDIDGRRITDLTPAQIRSLYRGEQLSVFGHYFKPGNTTITLTAKVGGIERKYRTTLNLPDSATHNPELERLWAFAKIRDLEHKMDYLETADADWEQAIETIALDYGLLTDYTSLLVVEEDVFKQLNISRSNQVRVEKEQQARTQRAHQPARPNRADQHDPMFSQPAPSHSGGRGGSLSSWMVLLLVIVGGYRRWRRVYH</sequence>
<dbReference type="Pfam" id="PF08487">
    <property type="entry name" value="VIT"/>
    <property type="match status" value="1"/>
</dbReference>
<dbReference type="Pfam" id="PF13768">
    <property type="entry name" value="VWA_3"/>
    <property type="match status" value="1"/>
</dbReference>
<dbReference type="AlphaFoldDB" id="U2ZKY5"/>
<dbReference type="Proteomes" id="UP000016570">
    <property type="component" value="Unassembled WGS sequence"/>
</dbReference>
<accession>U2ZKY5</accession>
<feature type="region of interest" description="Disordered" evidence="1">
    <location>
        <begin position="620"/>
        <end position="661"/>
    </location>
</feature>
<gene>
    <name evidence="4" type="ORF">VPR01S_13_00600</name>
</gene>